<organism evidence="2 3">
    <name type="scientific">Methanohalobium evestigatum (strain ATCC BAA-1072 / DSM 3721 / NBRC 107634 / OCM 161 / Z-7303)</name>
    <dbReference type="NCBI Taxonomy" id="644295"/>
    <lineage>
        <taxon>Archaea</taxon>
        <taxon>Methanobacteriati</taxon>
        <taxon>Methanobacteriota</taxon>
        <taxon>Stenosarchaea group</taxon>
        <taxon>Methanomicrobia</taxon>
        <taxon>Methanosarcinales</taxon>
        <taxon>Methanosarcinaceae</taxon>
        <taxon>Methanohalobium</taxon>
    </lineage>
</organism>
<dbReference type="Gene3D" id="3.30.460.10">
    <property type="entry name" value="Beta Polymerase, domain 2"/>
    <property type="match status" value="1"/>
</dbReference>
<dbReference type="InterPro" id="IPR041633">
    <property type="entry name" value="Polbeta"/>
</dbReference>
<dbReference type="HOGENOM" id="CLU_130257_1_2_2"/>
<dbReference type="GeneID" id="9346827"/>
<dbReference type="SUPFAM" id="SSF81301">
    <property type="entry name" value="Nucleotidyltransferase"/>
    <property type="match status" value="1"/>
</dbReference>
<dbReference type="PANTHER" id="PTHR43852">
    <property type="entry name" value="NUCLEOTIDYLTRANSFERASE"/>
    <property type="match status" value="1"/>
</dbReference>
<name>D7E7J6_METEZ</name>
<feature type="domain" description="Polymerase beta nucleotidyltransferase" evidence="1">
    <location>
        <begin position="9"/>
        <end position="102"/>
    </location>
</feature>
<evidence type="ECO:0000313" key="2">
    <source>
        <dbReference type="EMBL" id="ADI74069.1"/>
    </source>
</evidence>
<keyword evidence="3" id="KW-1185">Reference proteome</keyword>
<sequence length="142" mass="16781">MIEKSDIIKKLEDYFTAKDEVILAYLFGSVAKGESNRLSDVDVAVLLDESLTKQEMFDLELKFIDDIVGILKVDDIDLTIMNLAPLTLNFNIIKQGYILKSDENKRVRFETYLMSRYLDEKYYRERYMRESLKKMIEARENE</sequence>
<dbReference type="KEGG" id="mev:Metev_1194"/>
<dbReference type="STRING" id="644295.Metev_1194"/>
<proteinExistence type="predicted"/>
<dbReference type="Proteomes" id="UP000000391">
    <property type="component" value="Chromosome"/>
</dbReference>
<dbReference type="EMBL" id="CP002069">
    <property type="protein sequence ID" value="ADI74069.1"/>
    <property type="molecule type" value="Genomic_DNA"/>
</dbReference>
<dbReference type="InterPro" id="IPR043519">
    <property type="entry name" value="NT_sf"/>
</dbReference>
<protein>
    <submittedName>
        <fullName evidence="2">DNA polymerase beta domain protein region</fullName>
    </submittedName>
</protein>
<accession>D7E7J6</accession>
<dbReference type="OrthoDB" id="25428at2157"/>
<dbReference type="AlphaFoldDB" id="D7E7J6"/>
<dbReference type="RefSeq" id="WP_013194636.1">
    <property type="nucleotide sequence ID" value="NC_014253.1"/>
</dbReference>
<dbReference type="PANTHER" id="PTHR43852:SF3">
    <property type="entry name" value="NUCLEOTIDYLTRANSFERASE"/>
    <property type="match status" value="1"/>
</dbReference>
<evidence type="ECO:0000313" key="3">
    <source>
        <dbReference type="Proteomes" id="UP000000391"/>
    </source>
</evidence>
<reference evidence="2 3" key="1">
    <citation type="submission" date="2010-06" db="EMBL/GenBank/DDBJ databases">
        <title>Complete sequence chromosome of Methanohalobium evestigatum Z-7303.</title>
        <authorList>
            <consortium name="US DOE Joint Genome Institute"/>
            <person name="Lucas S."/>
            <person name="Copeland A."/>
            <person name="Lapidus A."/>
            <person name="Cheng J.-F."/>
            <person name="Bruce D."/>
            <person name="Goodwin L."/>
            <person name="Pitluck S."/>
            <person name="Saunders E."/>
            <person name="Detter J.C."/>
            <person name="Han C."/>
            <person name="Tapia R."/>
            <person name="Land M."/>
            <person name="Hauser L."/>
            <person name="Kyrpides N."/>
            <person name="Mikhailova N."/>
            <person name="Sieprawska-Lupa M."/>
            <person name="Whitman W.B."/>
            <person name="Anderson I."/>
            <person name="Woyke T."/>
        </authorList>
    </citation>
    <scope>NUCLEOTIDE SEQUENCE [LARGE SCALE GENOMIC DNA]</scope>
    <source>
        <strain evidence="3">ATCC BAA-1072 / DSM 3721 / NBRC 107634 / OCM 161 / Z-7303</strain>
    </source>
</reference>
<dbReference type="CDD" id="cd05403">
    <property type="entry name" value="NT_KNTase_like"/>
    <property type="match status" value="1"/>
</dbReference>
<evidence type="ECO:0000259" key="1">
    <source>
        <dbReference type="Pfam" id="PF18765"/>
    </source>
</evidence>
<dbReference type="NCBIfam" id="NF047752">
    <property type="entry name" value="MntA_antitoxin"/>
    <property type="match status" value="1"/>
</dbReference>
<gene>
    <name evidence="2" type="ordered locus">Metev_1194</name>
</gene>
<dbReference type="Pfam" id="PF18765">
    <property type="entry name" value="Polbeta"/>
    <property type="match status" value="1"/>
</dbReference>
<dbReference type="InterPro" id="IPR052930">
    <property type="entry name" value="TA_antitoxin_MntA"/>
</dbReference>